<dbReference type="SUPFAM" id="SSF55073">
    <property type="entry name" value="Nucleotide cyclase"/>
    <property type="match status" value="1"/>
</dbReference>
<protein>
    <recommendedName>
        <fullName evidence="1">diguanylate cyclase</fullName>
        <ecNumber evidence="1">2.7.7.65</ecNumber>
    </recommendedName>
</protein>
<proteinExistence type="predicted"/>
<dbReference type="InterPro" id="IPR043128">
    <property type="entry name" value="Rev_trsase/Diguanyl_cyclase"/>
</dbReference>
<dbReference type="NCBIfam" id="TIGR00254">
    <property type="entry name" value="GGDEF"/>
    <property type="match status" value="1"/>
</dbReference>
<dbReference type="InterPro" id="IPR035965">
    <property type="entry name" value="PAS-like_dom_sf"/>
</dbReference>
<dbReference type="CDD" id="cd01949">
    <property type="entry name" value="GGDEF"/>
    <property type="match status" value="1"/>
</dbReference>
<dbReference type="Pfam" id="PF00990">
    <property type="entry name" value="GGDEF"/>
    <property type="match status" value="1"/>
</dbReference>
<comment type="catalytic activity">
    <reaction evidence="2">
        <text>2 GTP = 3',3'-c-di-GMP + 2 diphosphate</text>
        <dbReference type="Rhea" id="RHEA:24898"/>
        <dbReference type="ChEBI" id="CHEBI:33019"/>
        <dbReference type="ChEBI" id="CHEBI:37565"/>
        <dbReference type="ChEBI" id="CHEBI:58805"/>
        <dbReference type="EC" id="2.7.7.65"/>
    </reaction>
</comment>
<dbReference type="GO" id="GO:0052621">
    <property type="term" value="F:diguanylate cyclase activity"/>
    <property type="evidence" value="ECO:0007669"/>
    <property type="project" value="UniProtKB-EC"/>
</dbReference>
<evidence type="ECO:0000256" key="2">
    <source>
        <dbReference type="ARBA" id="ARBA00034247"/>
    </source>
</evidence>
<dbReference type="InterPro" id="IPR050469">
    <property type="entry name" value="Diguanylate_Cyclase"/>
</dbReference>
<evidence type="ECO:0000256" key="1">
    <source>
        <dbReference type="ARBA" id="ARBA00012528"/>
    </source>
</evidence>
<dbReference type="SUPFAM" id="SSF55785">
    <property type="entry name" value="PYP-like sensor domain (PAS domain)"/>
    <property type="match status" value="1"/>
</dbReference>
<dbReference type="EMBL" id="JACIVI010000003">
    <property type="protein sequence ID" value="MBB1162355.1"/>
    <property type="molecule type" value="Genomic_DNA"/>
</dbReference>
<sequence length="325" mass="34465">MSSPAAPDPLGPAWPLLEALADALGVVLWRKDAAGRYLRLNAAGARALGFATPEAACGLDDARLLAPALAERLAWAARPGPVRPRLLDLGPPGTPAPYLGAQIRLDPPAADGSAEIGLWLDARSQQQAEDALRQALGQIEALQAAHEQLSRAVQPFALAEEPVPGLYPPAQFEANLRRELDLSRREHREFALVLIEIDAEAPEGPSIPAADRPRVLAALGRLLRGSTRAMDTPCRLADERHALLMSGCSLAAAHKRMEGFRRQCAGELVVVDGRVLRFSIAVGIAAYPTSHQEAPSLLDAAEAALRDARAGGGNQIALARIPFPA</sequence>
<dbReference type="EC" id="2.7.7.65" evidence="1"/>
<dbReference type="Gene3D" id="3.30.70.270">
    <property type="match status" value="1"/>
</dbReference>
<comment type="caution">
    <text evidence="5">The sequence shown here is derived from an EMBL/GenBank/DDBJ whole genome shotgun (WGS) entry which is preliminary data.</text>
</comment>
<reference evidence="5 6" key="1">
    <citation type="submission" date="2020-08" db="EMBL/GenBank/DDBJ databases">
        <title>Aquariorum lacteus gen. nov., sp. nov., a new member of the family Comamonadaceae, isolated from freshwater aquarium.</title>
        <authorList>
            <person name="Chun S.-J."/>
        </authorList>
    </citation>
    <scope>NUCLEOTIDE SEQUENCE [LARGE SCALE GENOMIC DNA]</scope>
    <source>
        <strain evidence="5 6">SJAQ100</strain>
    </source>
</reference>
<dbReference type="RefSeq" id="WP_182664177.1">
    <property type="nucleotide sequence ID" value="NZ_JACIVI010000003.1"/>
</dbReference>
<dbReference type="GO" id="GO:0043709">
    <property type="term" value="P:cell adhesion involved in single-species biofilm formation"/>
    <property type="evidence" value="ECO:0007669"/>
    <property type="project" value="TreeGrafter"/>
</dbReference>
<organism evidence="5 6">
    <name type="scientific">Aquariibacter albus</name>
    <dbReference type="NCBI Taxonomy" id="2759899"/>
    <lineage>
        <taxon>Bacteria</taxon>
        <taxon>Pseudomonadati</taxon>
        <taxon>Pseudomonadota</taxon>
        <taxon>Betaproteobacteria</taxon>
        <taxon>Burkholderiales</taxon>
        <taxon>Sphaerotilaceae</taxon>
        <taxon>Aquariibacter</taxon>
    </lineage>
</organism>
<keyword evidence="6" id="KW-1185">Reference proteome</keyword>
<evidence type="ECO:0000259" key="4">
    <source>
        <dbReference type="PROSITE" id="PS50887"/>
    </source>
</evidence>
<accession>A0A839HJ16</accession>
<evidence type="ECO:0000313" key="6">
    <source>
        <dbReference type="Proteomes" id="UP000586093"/>
    </source>
</evidence>
<dbReference type="PANTHER" id="PTHR45138">
    <property type="entry name" value="REGULATORY COMPONENTS OF SENSORY TRANSDUCTION SYSTEM"/>
    <property type="match status" value="1"/>
</dbReference>
<dbReference type="GO" id="GO:0005886">
    <property type="term" value="C:plasma membrane"/>
    <property type="evidence" value="ECO:0007669"/>
    <property type="project" value="TreeGrafter"/>
</dbReference>
<dbReference type="InterPro" id="IPR029787">
    <property type="entry name" value="Nucleotide_cyclase"/>
</dbReference>
<dbReference type="Proteomes" id="UP000586093">
    <property type="component" value="Unassembled WGS sequence"/>
</dbReference>
<feature type="domain" description="GGDEF" evidence="4">
    <location>
        <begin position="188"/>
        <end position="321"/>
    </location>
</feature>
<name>A0A839HJ16_9BURK</name>
<evidence type="ECO:0000256" key="3">
    <source>
        <dbReference type="SAM" id="Coils"/>
    </source>
</evidence>
<dbReference type="SMART" id="SM00267">
    <property type="entry name" value="GGDEF"/>
    <property type="match status" value="1"/>
</dbReference>
<dbReference type="InterPro" id="IPR000160">
    <property type="entry name" value="GGDEF_dom"/>
</dbReference>
<evidence type="ECO:0000313" key="5">
    <source>
        <dbReference type="EMBL" id="MBB1162355.1"/>
    </source>
</evidence>
<feature type="coiled-coil region" evidence="3">
    <location>
        <begin position="125"/>
        <end position="152"/>
    </location>
</feature>
<dbReference type="GO" id="GO:1902201">
    <property type="term" value="P:negative regulation of bacterial-type flagellum-dependent cell motility"/>
    <property type="evidence" value="ECO:0007669"/>
    <property type="project" value="TreeGrafter"/>
</dbReference>
<dbReference type="PROSITE" id="PS50887">
    <property type="entry name" value="GGDEF"/>
    <property type="match status" value="1"/>
</dbReference>
<dbReference type="AlphaFoldDB" id="A0A839HJ16"/>
<dbReference type="PANTHER" id="PTHR45138:SF9">
    <property type="entry name" value="DIGUANYLATE CYCLASE DGCM-RELATED"/>
    <property type="match status" value="1"/>
</dbReference>
<keyword evidence="3" id="KW-0175">Coiled coil</keyword>
<gene>
    <name evidence="5" type="ORF">H4F90_10210</name>
</gene>